<reference evidence="2" key="1">
    <citation type="journal article" date="2021" name="Nat. Commun.">
        <title>Genetic determinants of endophytism in the Arabidopsis root mycobiome.</title>
        <authorList>
            <person name="Mesny F."/>
            <person name="Miyauchi S."/>
            <person name="Thiergart T."/>
            <person name="Pickel B."/>
            <person name="Atanasova L."/>
            <person name="Karlsson M."/>
            <person name="Huettel B."/>
            <person name="Barry K.W."/>
            <person name="Haridas S."/>
            <person name="Chen C."/>
            <person name="Bauer D."/>
            <person name="Andreopoulos W."/>
            <person name="Pangilinan J."/>
            <person name="LaButti K."/>
            <person name="Riley R."/>
            <person name="Lipzen A."/>
            <person name="Clum A."/>
            <person name="Drula E."/>
            <person name="Henrissat B."/>
            <person name="Kohler A."/>
            <person name="Grigoriev I.V."/>
            <person name="Martin F.M."/>
            <person name="Hacquard S."/>
        </authorList>
    </citation>
    <scope>NUCLEOTIDE SEQUENCE</scope>
    <source>
        <strain evidence="2">MPI-SDFR-AT-0117</strain>
    </source>
</reference>
<dbReference type="Pfam" id="PF13460">
    <property type="entry name" value="NAD_binding_10"/>
    <property type="match status" value="1"/>
</dbReference>
<dbReference type="Gene3D" id="3.40.50.720">
    <property type="entry name" value="NAD(P)-binding Rossmann-like Domain"/>
    <property type="match status" value="1"/>
</dbReference>
<dbReference type="SUPFAM" id="SSF51735">
    <property type="entry name" value="NAD(P)-binding Rossmann-fold domains"/>
    <property type="match status" value="1"/>
</dbReference>
<accession>A0A9P9A866</accession>
<proteinExistence type="predicted"/>
<dbReference type="EMBL" id="JAGSXJ010000025">
    <property type="protein sequence ID" value="KAH6675348.1"/>
    <property type="molecule type" value="Genomic_DNA"/>
</dbReference>
<keyword evidence="3" id="KW-1185">Reference proteome</keyword>
<evidence type="ECO:0000313" key="3">
    <source>
        <dbReference type="Proteomes" id="UP000770015"/>
    </source>
</evidence>
<gene>
    <name evidence="2" type="ORF">F5X68DRAFT_278401</name>
</gene>
<name>A0A9P9A866_9PEZI</name>
<dbReference type="Gene3D" id="3.90.25.10">
    <property type="entry name" value="UDP-galactose 4-epimerase, domain 1"/>
    <property type="match status" value="1"/>
</dbReference>
<dbReference type="InterPro" id="IPR036291">
    <property type="entry name" value="NAD(P)-bd_dom_sf"/>
</dbReference>
<feature type="domain" description="NAD(P)-binding" evidence="1">
    <location>
        <begin position="8"/>
        <end position="177"/>
    </location>
</feature>
<dbReference type="Proteomes" id="UP000770015">
    <property type="component" value="Unassembled WGS sequence"/>
</dbReference>
<dbReference type="InterPro" id="IPR051604">
    <property type="entry name" value="Ergot_Alk_Oxidoreductase"/>
</dbReference>
<dbReference type="OrthoDB" id="419598at2759"/>
<evidence type="ECO:0000259" key="1">
    <source>
        <dbReference type="Pfam" id="PF13460"/>
    </source>
</evidence>
<dbReference type="PANTHER" id="PTHR43162">
    <property type="match status" value="1"/>
</dbReference>
<evidence type="ECO:0000313" key="2">
    <source>
        <dbReference type="EMBL" id="KAH6675348.1"/>
    </source>
</evidence>
<dbReference type="InterPro" id="IPR016040">
    <property type="entry name" value="NAD(P)-bd_dom"/>
</dbReference>
<dbReference type="AlphaFoldDB" id="A0A9P9A866"/>
<organism evidence="2 3">
    <name type="scientific">Plectosphaerella plurivora</name>
    <dbReference type="NCBI Taxonomy" id="936078"/>
    <lineage>
        <taxon>Eukaryota</taxon>
        <taxon>Fungi</taxon>
        <taxon>Dikarya</taxon>
        <taxon>Ascomycota</taxon>
        <taxon>Pezizomycotina</taxon>
        <taxon>Sordariomycetes</taxon>
        <taxon>Hypocreomycetidae</taxon>
        <taxon>Glomerellales</taxon>
        <taxon>Plectosphaerellaceae</taxon>
        <taxon>Plectosphaerella</taxon>
    </lineage>
</organism>
<dbReference type="PANTHER" id="PTHR43162:SF1">
    <property type="entry name" value="PRESTALK A DIFFERENTIATION PROTEIN A"/>
    <property type="match status" value="1"/>
</dbReference>
<sequence length="299" mass="32207">MKVAVIPASTQTGRATIKTLLDSSSASSVVGIYRDLTKAPADFKSNSHFKAASGDVADSSSLDFSGIDVVVVVTPPQYTENDPVSRARLFAQNIKQAIAKAASVKRIVYISSAGAQHENGTGEIKTNYVTERELEDAAPEIVFIRCAYFMENWASQLETLKSDSPFFRSVASPASLAFPQVSVADIGKTAAARAVQPSPLEVDPCIIDLHGPREYSALDVQKAFEEVLGTEVQLRVIEPDQLENYYGHVLPPAVAELFTEMTKSFLAGGILYTDPLDPASDVEKGSVTLVDAFRTMVGR</sequence>
<protein>
    <recommendedName>
        <fullName evidence="1">NAD(P)-binding domain-containing protein</fullName>
    </recommendedName>
</protein>
<comment type="caution">
    <text evidence="2">The sequence shown here is derived from an EMBL/GenBank/DDBJ whole genome shotgun (WGS) entry which is preliminary data.</text>
</comment>